<keyword evidence="2" id="KW-1185">Reference proteome</keyword>
<accession>A0A0C2N1A5</accession>
<sequence length="141" mass="16305">MATHWVLASRDSSKNLPYTQKGYSSVIHPGSDLQNSLFEMQSNMMLYEHSCQLKRGTIFLLLVSNRALRISKYSFGKLMSYEFMIVQWCFHFASLIALSNNVCKTNTQIDWSALDSTAMKQNDIYFVSYFRDFIKRASRAA</sequence>
<comment type="caution">
    <text evidence="1">The sequence shown here is derived from an EMBL/GenBank/DDBJ whole genome shotgun (WGS) entry which is preliminary data.</text>
</comment>
<organism evidence="1 2">
    <name type="scientific">Thelohanellus kitauei</name>
    <name type="common">Myxosporean</name>
    <dbReference type="NCBI Taxonomy" id="669202"/>
    <lineage>
        <taxon>Eukaryota</taxon>
        <taxon>Metazoa</taxon>
        <taxon>Cnidaria</taxon>
        <taxon>Myxozoa</taxon>
        <taxon>Myxosporea</taxon>
        <taxon>Bivalvulida</taxon>
        <taxon>Platysporina</taxon>
        <taxon>Myxobolidae</taxon>
        <taxon>Thelohanellus</taxon>
    </lineage>
</organism>
<dbReference type="Proteomes" id="UP000031668">
    <property type="component" value="Unassembled WGS sequence"/>
</dbReference>
<reference evidence="1 2" key="1">
    <citation type="journal article" date="2014" name="Genome Biol. Evol.">
        <title>The genome of the myxosporean Thelohanellus kitauei shows adaptations to nutrient acquisition within its fish host.</title>
        <authorList>
            <person name="Yang Y."/>
            <person name="Xiong J."/>
            <person name="Zhou Z."/>
            <person name="Huo F."/>
            <person name="Miao W."/>
            <person name="Ran C."/>
            <person name="Liu Y."/>
            <person name="Zhang J."/>
            <person name="Feng J."/>
            <person name="Wang M."/>
            <person name="Wang M."/>
            <person name="Wang L."/>
            <person name="Yao B."/>
        </authorList>
    </citation>
    <scope>NUCLEOTIDE SEQUENCE [LARGE SCALE GENOMIC DNA]</scope>
    <source>
        <strain evidence="1">Wuqing</strain>
    </source>
</reference>
<name>A0A0C2N1A5_THEKT</name>
<gene>
    <name evidence="1" type="ORF">RF11_16418</name>
</gene>
<evidence type="ECO:0000313" key="2">
    <source>
        <dbReference type="Proteomes" id="UP000031668"/>
    </source>
</evidence>
<proteinExistence type="predicted"/>
<evidence type="ECO:0000313" key="1">
    <source>
        <dbReference type="EMBL" id="KII70115.1"/>
    </source>
</evidence>
<protein>
    <submittedName>
        <fullName evidence="1">Uncharacterized protein</fullName>
    </submittedName>
</protein>
<dbReference type="EMBL" id="JWZT01002176">
    <property type="protein sequence ID" value="KII70115.1"/>
    <property type="molecule type" value="Genomic_DNA"/>
</dbReference>
<dbReference type="AlphaFoldDB" id="A0A0C2N1A5"/>